<evidence type="ECO:0000313" key="3">
    <source>
        <dbReference type="EMBL" id="MCJ0825804.1"/>
    </source>
</evidence>
<dbReference type="Gene3D" id="2.60.40.3340">
    <property type="entry name" value="Domain of unknown function DUF4426"/>
    <property type="match status" value="1"/>
</dbReference>
<dbReference type="Pfam" id="PF14467">
    <property type="entry name" value="DUF4426"/>
    <property type="match status" value="1"/>
</dbReference>
<comment type="caution">
    <text evidence="3">The sequence shown here is derived from an EMBL/GenBank/DDBJ whole genome shotgun (WGS) entry which is preliminary data.</text>
</comment>
<dbReference type="Proteomes" id="UP001165423">
    <property type="component" value="Unassembled WGS sequence"/>
</dbReference>
<evidence type="ECO:0000256" key="1">
    <source>
        <dbReference type="SAM" id="SignalP"/>
    </source>
</evidence>
<reference evidence="3 4" key="1">
    <citation type="submission" date="2022-03" db="EMBL/GenBank/DDBJ databases">
        <title>Luteimonas soily sp. nov., a novel bacterium isolated from the soil.</title>
        <authorList>
            <person name="Zhang X."/>
        </authorList>
    </citation>
    <scope>NUCLEOTIDE SEQUENCE [LARGE SCALE GENOMIC DNA]</scope>
    <source>
        <strain evidence="3 4">50</strain>
    </source>
</reference>
<dbReference type="InterPro" id="IPR025218">
    <property type="entry name" value="DUF4426"/>
</dbReference>
<organism evidence="3 4">
    <name type="scientific">Cognatiluteimonas sedimenti</name>
    <dbReference type="NCBI Taxonomy" id="2927791"/>
    <lineage>
        <taxon>Bacteria</taxon>
        <taxon>Pseudomonadati</taxon>
        <taxon>Pseudomonadota</taxon>
        <taxon>Gammaproteobacteria</taxon>
        <taxon>Lysobacterales</taxon>
        <taxon>Lysobacteraceae</taxon>
        <taxon>Cognatiluteimonas</taxon>
    </lineage>
</organism>
<evidence type="ECO:0000259" key="2">
    <source>
        <dbReference type="Pfam" id="PF14467"/>
    </source>
</evidence>
<gene>
    <name evidence="3" type="ORF">MQC88_07520</name>
</gene>
<feature type="signal peptide" evidence="1">
    <location>
        <begin position="1"/>
        <end position="25"/>
    </location>
</feature>
<sequence>MQKPHLVLALSLSLLGACGQQPSPAAVAPAPAPADSQGEAVVRIGDVTIRASAVQTAALNAGVAARYGIARDPATVLLLVTVRKGGDADAVSLPATVTATATDLRGGRQQLAMHALETGGLVDYVGTVSTTLPETLRFDVAVVPAGAGATRLQLSRDFFPL</sequence>
<evidence type="ECO:0000313" key="4">
    <source>
        <dbReference type="Proteomes" id="UP001165423"/>
    </source>
</evidence>
<protein>
    <submittedName>
        <fullName evidence="3">DUF4426 domain-containing protein</fullName>
    </submittedName>
</protein>
<dbReference type="EMBL" id="JALGCL010000002">
    <property type="protein sequence ID" value="MCJ0825804.1"/>
    <property type="molecule type" value="Genomic_DNA"/>
</dbReference>
<dbReference type="RefSeq" id="WP_243320683.1">
    <property type="nucleotide sequence ID" value="NZ_JALGCL010000002.1"/>
</dbReference>
<name>A0ABT0A4B3_9GAMM</name>
<keyword evidence="4" id="KW-1185">Reference proteome</keyword>
<proteinExistence type="predicted"/>
<dbReference type="PROSITE" id="PS51257">
    <property type="entry name" value="PROKAR_LIPOPROTEIN"/>
    <property type="match status" value="1"/>
</dbReference>
<feature type="chain" id="PRO_5046348868" evidence="1">
    <location>
        <begin position="26"/>
        <end position="161"/>
    </location>
</feature>
<accession>A0ABT0A4B3</accession>
<keyword evidence="1" id="KW-0732">Signal</keyword>
<feature type="domain" description="DUF4426" evidence="2">
    <location>
        <begin position="43"/>
        <end position="160"/>
    </location>
</feature>